<protein>
    <recommendedName>
        <fullName evidence="4">TPR repeat-containing protein</fullName>
    </recommendedName>
</protein>
<dbReference type="OrthoDB" id="5321503at2"/>
<dbReference type="SUPFAM" id="SSF81901">
    <property type="entry name" value="HCP-like"/>
    <property type="match status" value="2"/>
</dbReference>
<dbReference type="InterPro" id="IPR011990">
    <property type="entry name" value="TPR-like_helical_dom_sf"/>
</dbReference>
<dbReference type="AlphaFoldDB" id="A0A1G7ITR1"/>
<dbReference type="PANTHER" id="PTHR11102">
    <property type="entry name" value="SEL-1-LIKE PROTEIN"/>
    <property type="match status" value="1"/>
</dbReference>
<feature type="region of interest" description="Disordered" evidence="1">
    <location>
        <begin position="1"/>
        <end position="20"/>
    </location>
</feature>
<name>A0A1G7ITR1_9BACT</name>
<evidence type="ECO:0000256" key="1">
    <source>
        <dbReference type="SAM" id="MobiDB-lite"/>
    </source>
</evidence>
<reference evidence="2 3" key="1">
    <citation type="submission" date="2016-10" db="EMBL/GenBank/DDBJ databases">
        <authorList>
            <person name="de Groot N.N."/>
        </authorList>
    </citation>
    <scope>NUCLEOTIDE SEQUENCE [LARGE SCALE GENOMIC DNA]</scope>
    <source>
        <strain evidence="2 3">GAS232</strain>
    </source>
</reference>
<dbReference type="SMART" id="SM00671">
    <property type="entry name" value="SEL1"/>
    <property type="match status" value="5"/>
</dbReference>
<dbReference type="InterPro" id="IPR006597">
    <property type="entry name" value="Sel1-like"/>
</dbReference>
<dbReference type="EMBL" id="LT629690">
    <property type="protein sequence ID" value="SDF15988.1"/>
    <property type="molecule type" value="Genomic_DNA"/>
</dbReference>
<dbReference type="RefSeq" id="WP_083344638.1">
    <property type="nucleotide sequence ID" value="NZ_LT629690.1"/>
</dbReference>
<organism evidence="2 3">
    <name type="scientific">Terriglobus roseus</name>
    <dbReference type="NCBI Taxonomy" id="392734"/>
    <lineage>
        <taxon>Bacteria</taxon>
        <taxon>Pseudomonadati</taxon>
        <taxon>Acidobacteriota</taxon>
        <taxon>Terriglobia</taxon>
        <taxon>Terriglobales</taxon>
        <taxon>Acidobacteriaceae</taxon>
        <taxon>Terriglobus</taxon>
    </lineage>
</organism>
<gene>
    <name evidence="2" type="ORF">SAMN05444167_1568</name>
</gene>
<evidence type="ECO:0000313" key="3">
    <source>
        <dbReference type="Proteomes" id="UP000182427"/>
    </source>
</evidence>
<evidence type="ECO:0000313" key="2">
    <source>
        <dbReference type="EMBL" id="SDF15988.1"/>
    </source>
</evidence>
<proteinExistence type="predicted"/>
<dbReference type="PANTHER" id="PTHR11102:SF160">
    <property type="entry name" value="ERAD-ASSOCIATED E3 UBIQUITIN-PROTEIN LIGASE COMPONENT HRD3"/>
    <property type="match status" value="1"/>
</dbReference>
<accession>A0A1G7ITR1</accession>
<dbReference type="InterPro" id="IPR050767">
    <property type="entry name" value="Sel1_AlgK"/>
</dbReference>
<dbReference type="Proteomes" id="UP000182427">
    <property type="component" value="Chromosome I"/>
</dbReference>
<keyword evidence="3" id="KW-1185">Reference proteome</keyword>
<sequence length="262" mass="29246">MEDNPQSGLQHVPAGSGLSVHTARSGMIARGRRDAASAASNPHYKQALEQYNAGDFAAAAASFKLAADQGHAESQYILSTLYDEGAGVAKDDEQASYWERKAAEQGHAYAQANVSFRYYAANDFAEAFTWCQRAAYSKLAWAQYNLGLMHRKGEGTEQSDTQAAYWYRLAAAQNFAEAQQKLADLYYFGQGVPQNYVQAASWYRKAADQDNAEAQFQLGHLYAIGEGVEHDYVQSRYWIRKAAQQGHEQAVKELKRRQYRDA</sequence>
<evidence type="ECO:0008006" key="4">
    <source>
        <dbReference type="Google" id="ProtNLM"/>
    </source>
</evidence>
<dbReference type="Gene3D" id="1.25.40.10">
    <property type="entry name" value="Tetratricopeptide repeat domain"/>
    <property type="match status" value="1"/>
</dbReference>
<dbReference type="Pfam" id="PF08238">
    <property type="entry name" value="Sel1"/>
    <property type="match status" value="5"/>
</dbReference>